<dbReference type="SUPFAM" id="SSF54427">
    <property type="entry name" value="NTF2-like"/>
    <property type="match status" value="1"/>
</dbReference>
<accession>A0ABM8GGZ7</accession>
<dbReference type="InterPro" id="IPR032710">
    <property type="entry name" value="NTF2-like_dom_sf"/>
</dbReference>
<dbReference type="EMBL" id="AP027731">
    <property type="protein sequence ID" value="BDZ47627.1"/>
    <property type="molecule type" value="Genomic_DNA"/>
</dbReference>
<keyword evidence="3" id="KW-1185">Reference proteome</keyword>
<protein>
    <recommendedName>
        <fullName evidence="1">SnoaL-like domain-containing protein</fullName>
    </recommendedName>
</protein>
<dbReference type="Gene3D" id="3.10.450.50">
    <property type="match status" value="1"/>
</dbReference>
<proteinExistence type="predicted"/>
<feature type="domain" description="SnoaL-like" evidence="1">
    <location>
        <begin position="12"/>
        <end position="101"/>
    </location>
</feature>
<evidence type="ECO:0000259" key="1">
    <source>
        <dbReference type="Pfam" id="PF12680"/>
    </source>
</evidence>
<evidence type="ECO:0000313" key="2">
    <source>
        <dbReference type="EMBL" id="BDZ47627.1"/>
    </source>
</evidence>
<name>A0ABM8GGZ7_9MICO</name>
<organism evidence="2 3">
    <name type="scientific">Naasia aerilata</name>
    <dbReference type="NCBI Taxonomy" id="1162966"/>
    <lineage>
        <taxon>Bacteria</taxon>
        <taxon>Bacillati</taxon>
        <taxon>Actinomycetota</taxon>
        <taxon>Actinomycetes</taxon>
        <taxon>Micrococcales</taxon>
        <taxon>Microbacteriaceae</taxon>
        <taxon>Naasia</taxon>
    </lineage>
</organism>
<reference evidence="3" key="1">
    <citation type="journal article" date="2019" name="Int. J. Syst. Evol. Microbiol.">
        <title>The Global Catalogue of Microorganisms (GCM) 10K type strain sequencing project: providing services to taxonomists for standard genome sequencing and annotation.</title>
        <authorList>
            <consortium name="The Broad Institute Genomics Platform"/>
            <consortium name="The Broad Institute Genome Sequencing Center for Infectious Disease"/>
            <person name="Wu L."/>
            <person name="Ma J."/>
        </authorList>
    </citation>
    <scope>NUCLEOTIDE SEQUENCE [LARGE SCALE GENOMIC DNA]</scope>
    <source>
        <strain evidence="3">NBRC 108725</strain>
    </source>
</reference>
<sequence>MAETPDLTAWLEGYLRAWTSNDEADVRALFTESAEYRYEPWEKPIVGADAIVKSWIERQDGPEEWTFEWTAVAREGATAVVEGRTVYLDGRTYRNLWVIVLEEDGRASSFTEWYMKEPAEIPSVS</sequence>
<dbReference type="Proteomes" id="UP001321498">
    <property type="component" value="Chromosome"/>
</dbReference>
<evidence type="ECO:0000313" key="3">
    <source>
        <dbReference type="Proteomes" id="UP001321498"/>
    </source>
</evidence>
<dbReference type="InterPro" id="IPR037401">
    <property type="entry name" value="SnoaL-like"/>
</dbReference>
<dbReference type="Pfam" id="PF12680">
    <property type="entry name" value="SnoaL_2"/>
    <property type="match status" value="1"/>
</dbReference>
<dbReference type="RefSeq" id="WP_286277500.1">
    <property type="nucleotide sequence ID" value="NZ_AP027731.1"/>
</dbReference>
<gene>
    <name evidence="2" type="ORF">GCM10025866_35360</name>
</gene>